<keyword evidence="1" id="KW-0812">Transmembrane</keyword>
<accession>A0A517SLE6</accession>
<evidence type="ECO:0000313" key="4">
    <source>
        <dbReference type="Proteomes" id="UP000315700"/>
    </source>
</evidence>
<evidence type="ECO:0000256" key="1">
    <source>
        <dbReference type="SAM" id="Phobius"/>
    </source>
</evidence>
<feature type="domain" description="G" evidence="2">
    <location>
        <begin position="279"/>
        <end position="383"/>
    </location>
</feature>
<keyword evidence="4" id="KW-1185">Reference proteome</keyword>
<evidence type="ECO:0000313" key="3">
    <source>
        <dbReference type="EMBL" id="QDT56949.1"/>
    </source>
</evidence>
<dbReference type="Pfam" id="PF01926">
    <property type="entry name" value="MMR_HSR1"/>
    <property type="match status" value="1"/>
</dbReference>
<proteinExistence type="predicted"/>
<feature type="transmembrane region" description="Helical" evidence="1">
    <location>
        <begin position="7"/>
        <end position="29"/>
    </location>
</feature>
<reference evidence="3 4" key="1">
    <citation type="submission" date="2019-02" db="EMBL/GenBank/DDBJ databases">
        <title>Deep-cultivation of Planctomycetes and their phenomic and genomic characterization uncovers novel biology.</title>
        <authorList>
            <person name="Wiegand S."/>
            <person name="Jogler M."/>
            <person name="Boedeker C."/>
            <person name="Pinto D."/>
            <person name="Vollmers J."/>
            <person name="Rivas-Marin E."/>
            <person name="Kohn T."/>
            <person name="Peeters S.H."/>
            <person name="Heuer A."/>
            <person name="Rast P."/>
            <person name="Oberbeckmann S."/>
            <person name="Bunk B."/>
            <person name="Jeske O."/>
            <person name="Meyerdierks A."/>
            <person name="Storesund J.E."/>
            <person name="Kallscheuer N."/>
            <person name="Luecker S."/>
            <person name="Lage O.M."/>
            <person name="Pohl T."/>
            <person name="Merkel B.J."/>
            <person name="Hornburger P."/>
            <person name="Mueller R.-W."/>
            <person name="Bruemmer F."/>
            <person name="Labrenz M."/>
            <person name="Spormann A.M."/>
            <person name="Op den Camp H."/>
            <person name="Overmann J."/>
            <person name="Amann R."/>
            <person name="Jetten M.S.M."/>
            <person name="Mascher T."/>
            <person name="Medema M.H."/>
            <person name="Devos D.P."/>
            <person name="Kaster A.-K."/>
            <person name="Ovreas L."/>
            <person name="Rohde M."/>
            <person name="Galperin M.Y."/>
            <person name="Jogler C."/>
        </authorList>
    </citation>
    <scope>NUCLEOTIDE SEQUENCE [LARGE SCALE GENOMIC DNA]</scope>
    <source>
        <strain evidence="3 4">Pan44</strain>
    </source>
</reference>
<dbReference type="GO" id="GO:0005829">
    <property type="term" value="C:cytosol"/>
    <property type="evidence" value="ECO:0007669"/>
    <property type="project" value="TreeGrafter"/>
</dbReference>
<dbReference type="GO" id="GO:0030488">
    <property type="term" value="P:tRNA methylation"/>
    <property type="evidence" value="ECO:0007669"/>
    <property type="project" value="TreeGrafter"/>
</dbReference>
<dbReference type="InterPro" id="IPR006073">
    <property type="entry name" value="GTP-bd"/>
</dbReference>
<organism evidence="3 4">
    <name type="scientific">Caulifigura coniformis</name>
    <dbReference type="NCBI Taxonomy" id="2527983"/>
    <lineage>
        <taxon>Bacteria</taxon>
        <taxon>Pseudomonadati</taxon>
        <taxon>Planctomycetota</taxon>
        <taxon>Planctomycetia</taxon>
        <taxon>Planctomycetales</taxon>
        <taxon>Planctomycetaceae</taxon>
        <taxon>Caulifigura</taxon>
    </lineage>
</organism>
<evidence type="ECO:0000259" key="2">
    <source>
        <dbReference type="Pfam" id="PF01926"/>
    </source>
</evidence>
<dbReference type="GO" id="GO:0002098">
    <property type="term" value="P:tRNA wobble uridine modification"/>
    <property type="evidence" value="ECO:0007669"/>
    <property type="project" value="TreeGrafter"/>
</dbReference>
<dbReference type="InterPro" id="IPR027417">
    <property type="entry name" value="P-loop_NTPase"/>
</dbReference>
<dbReference type="SUPFAM" id="SSF52540">
    <property type="entry name" value="P-loop containing nucleoside triphosphate hydrolases"/>
    <property type="match status" value="1"/>
</dbReference>
<dbReference type="Proteomes" id="UP000315700">
    <property type="component" value="Chromosome"/>
</dbReference>
<dbReference type="PRINTS" id="PR00326">
    <property type="entry name" value="GTP1OBG"/>
</dbReference>
<dbReference type="EMBL" id="CP036271">
    <property type="protein sequence ID" value="QDT56949.1"/>
    <property type="molecule type" value="Genomic_DNA"/>
</dbReference>
<dbReference type="PANTHER" id="PTHR42714:SF2">
    <property type="entry name" value="TRNA MODIFICATION GTPASE GTPBP3, MITOCHONDRIAL"/>
    <property type="match status" value="1"/>
</dbReference>
<name>A0A517SLE6_9PLAN</name>
<sequence length="524" mass="58923">MISCRSLVLGGLFALPVLAYVVMGGYALWTTNLLSRLWWLLPVCWFLTWALSKIWRPVPAFQMKQADPGRGPAHWTARDQSAAGIIRDFQEQVEEFTPAQLTDPAFYEKQGQELAVALARHYHPRASDPYSSLTVPEVLAAIRLVVDDMEQWMLESVPGSRLLTIRHWQMLGSAPKWYRRLQDTAWVAAVLVNPLNVARYFSSRLTLEPVTTELQTELLAAVYLRYIRQLGYYFIEMNSGRLRGGANRYREAFQASPDRTAGRVNDNSVLRSVTAQPVTIALVGQVSSGKSSLVNALAGSHQAEVDLLPETQTVSRYQFQLGEPPVAVTLLDTPGYSEAGASAAQLKQIQAALREANCVLVVMDAHSPARDADVRAVRELEQWYVSQPRLKTPPMIGVLTHVDLLRPTLEWKPPYEWRTPTSPKEHSIHDAVHYVQGLFGKSLTAVAPICLAEQKERVWGVLDELMPAMLAALSEAHSVALLRAFEKDLDRDRLRLVFRQLRRSGSDLLKWWIDERLRPDSSAP</sequence>
<dbReference type="InParanoid" id="A0A517SLE6"/>
<dbReference type="Gene3D" id="3.40.50.300">
    <property type="entry name" value="P-loop containing nucleotide triphosphate hydrolases"/>
    <property type="match status" value="1"/>
</dbReference>
<dbReference type="CDD" id="cd00882">
    <property type="entry name" value="Ras_like_GTPase"/>
    <property type="match status" value="1"/>
</dbReference>
<gene>
    <name evidence="3" type="ORF">Pan44_50120</name>
</gene>
<keyword evidence="1" id="KW-0472">Membrane</keyword>
<dbReference type="PANTHER" id="PTHR42714">
    <property type="entry name" value="TRNA MODIFICATION GTPASE GTPBP3"/>
    <property type="match status" value="1"/>
</dbReference>
<dbReference type="AlphaFoldDB" id="A0A517SLE6"/>
<dbReference type="RefSeq" id="WP_145034355.1">
    <property type="nucleotide sequence ID" value="NZ_CP036271.1"/>
</dbReference>
<keyword evidence="1" id="KW-1133">Transmembrane helix</keyword>
<dbReference type="GO" id="GO:0005525">
    <property type="term" value="F:GTP binding"/>
    <property type="evidence" value="ECO:0007669"/>
    <property type="project" value="InterPro"/>
</dbReference>
<protein>
    <submittedName>
        <fullName evidence="3">GTP-binding protein Der</fullName>
    </submittedName>
</protein>
<dbReference type="OrthoDB" id="238366at2"/>
<dbReference type="KEGG" id="ccos:Pan44_50120"/>